<dbReference type="Gene3D" id="4.10.240.10">
    <property type="entry name" value="Zn(2)-C6 fungal-type DNA-binding domain"/>
    <property type="match status" value="1"/>
</dbReference>
<dbReference type="EMBL" id="JANBVO010000030">
    <property type="protein sequence ID" value="KAJ9138449.1"/>
    <property type="molecule type" value="Genomic_DNA"/>
</dbReference>
<keyword evidence="2" id="KW-0479">Metal-binding</keyword>
<dbReference type="PROSITE" id="PS00463">
    <property type="entry name" value="ZN2_CY6_FUNGAL_1"/>
    <property type="match status" value="1"/>
</dbReference>
<sequence length="704" mass="79121">MPRPSFSDNPLLRVSRPVSACSRCRAAKVKCDGKLPACTACEKAGRESECSAANDQFARGKERSYVAALELRVEKLERRLAYARSRKASVAMHEQEAPLMGEHDRKDSLATIRAAIHRKAARKRENSDVNSLVSDFGFLSVNATTRDFEPSVSNMTFARLVLAATMNTPVPEPKMTSLPSRQAAYGIVQYYMANIYTLFPAFSETVLLTALDDLYQPDQRPIKSVDRWLLYMVLAIGSIAQSRSNQDDFYANGVEFVSHALEVADRALMPGYITQIQSLLLLTQYSMLDPAHFDSWHLIGFTCRAVVDLGLHQDPPAEQLADKGVLDMRRKIFYCVYSLDRSISMIYARPFSFTDDSINVAFPSMSGLSRIASNSGPITGPQSADPAVLLFQLRRAQSHWYQELFQSDPSEALPDGSSFVWQMCHEMREWAEALPDILPTGIRELFDLELRYSYVYCVARNNRAHHMTAYGRMLTFEHAIAYVDRIFEVATRGPLNTAFYTYHDALRVFFMGNQFLGVLRESGDAFLAGASVPVPLTLPGKAPPPPMPSRRVDDGDNLDRSLRCLERVTATLEKYGERWADAVQLGEGFRDFSSNVLQDLRARRSRRDAAYQQQRQQQQHMQQHAGPSAMQQQHQHHHQQQVQQMQHQQAHAQQSQASMQAMGSRMPPSHQQQQTHPRDGGQSAGVTWIDVDISRMMGGNGGGV</sequence>
<keyword evidence="6" id="KW-0804">Transcription</keyword>
<dbReference type="GO" id="GO:0043565">
    <property type="term" value="F:sequence-specific DNA binding"/>
    <property type="evidence" value="ECO:0007669"/>
    <property type="project" value="TreeGrafter"/>
</dbReference>
<dbReference type="CDD" id="cd12148">
    <property type="entry name" value="fungal_TF_MHR"/>
    <property type="match status" value="1"/>
</dbReference>
<dbReference type="PANTHER" id="PTHR47782">
    <property type="entry name" value="ZN(II)2CYS6 TRANSCRIPTION FACTOR (EUROFUNG)-RELATED"/>
    <property type="match status" value="1"/>
</dbReference>
<dbReference type="Proteomes" id="UP001174694">
    <property type="component" value="Unassembled WGS sequence"/>
</dbReference>
<feature type="domain" description="Zn(2)-C6 fungal-type" evidence="9">
    <location>
        <begin position="20"/>
        <end position="52"/>
    </location>
</feature>
<feature type="compositionally biased region" description="Low complexity" evidence="8">
    <location>
        <begin position="640"/>
        <end position="662"/>
    </location>
</feature>
<evidence type="ECO:0000256" key="5">
    <source>
        <dbReference type="ARBA" id="ARBA00023125"/>
    </source>
</evidence>
<evidence type="ECO:0000256" key="2">
    <source>
        <dbReference type="ARBA" id="ARBA00022723"/>
    </source>
</evidence>
<comment type="caution">
    <text evidence="10">The sequence shown here is derived from an EMBL/GenBank/DDBJ whole genome shotgun (WGS) entry which is preliminary data.</text>
</comment>
<keyword evidence="11" id="KW-1185">Reference proteome</keyword>
<evidence type="ECO:0000313" key="11">
    <source>
        <dbReference type="Proteomes" id="UP001174694"/>
    </source>
</evidence>
<dbReference type="GO" id="GO:0008270">
    <property type="term" value="F:zinc ion binding"/>
    <property type="evidence" value="ECO:0007669"/>
    <property type="project" value="InterPro"/>
</dbReference>
<feature type="region of interest" description="Disordered" evidence="8">
    <location>
        <begin position="537"/>
        <end position="558"/>
    </location>
</feature>
<dbReference type="SMART" id="SM00906">
    <property type="entry name" value="Fungal_trans"/>
    <property type="match status" value="1"/>
</dbReference>
<dbReference type="SUPFAM" id="SSF57701">
    <property type="entry name" value="Zn2/Cys6 DNA-binding domain"/>
    <property type="match status" value="1"/>
</dbReference>
<gene>
    <name evidence="10" type="ORF">NKR23_g8600</name>
</gene>
<keyword evidence="3" id="KW-0862">Zinc</keyword>
<name>A0AA38R7U6_9PEZI</name>
<protein>
    <submittedName>
        <fullName evidence="10">Positive regulator of purine utilization</fullName>
    </submittedName>
</protein>
<evidence type="ECO:0000259" key="9">
    <source>
        <dbReference type="PROSITE" id="PS50048"/>
    </source>
</evidence>
<dbReference type="InterPro" id="IPR052202">
    <property type="entry name" value="Yeast_MetPath_Reg"/>
</dbReference>
<reference evidence="10" key="1">
    <citation type="submission" date="2022-07" db="EMBL/GenBank/DDBJ databases">
        <title>Fungi with potential for degradation of polypropylene.</title>
        <authorList>
            <person name="Gostincar C."/>
        </authorList>
    </citation>
    <scope>NUCLEOTIDE SEQUENCE</scope>
    <source>
        <strain evidence="10">EXF-13308</strain>
    </source>
</reference>
<feature type="compositionally biased region" description="Low complexity" evidence="8">
    <location>
        <begin position="610"/>
        <end position="633"/>
    </location>
</feature>
<dbReference type="InterPro" id="IPR007219">
    <property type="entry name" value="XnlR_reg_dom"/>
</dbReference>
<accession>A0AA38R7U6</accession>
<dbReference type="GO" id="GO:0006351">
    <property type="term" value="P:DNA-templated transcription"/>
    <property type="evidence" value="ECO:0007669"/>
    <property type="project" value="InterPro"/>
</dbReference>
<dbReference type="Pfam" id="PF00172">
    <property type="entry name" value="Zn_clus"/>
    <property type="match status" value="1"/>
</dbReference>
<dbReference type="PROSITE" id="PS50048">
    <property type="entry name" value="ZN2_CY6_FUNGAL_2"/>
    <property type="match status" value="1"/>
</dbReference>
<feature type="region of interest" description="Disordered" evidence="8">
    <location>
        <begin position="603"/>
        <end position="684"/>
    </location>
</feature>
<organism evidence="10 11">
    <name type="scientific">Pleurostoma richardsiae</name>
    <dbReference type="NCBI Taxonomy" id="41990"/>
    <lineage>
        <taxon>Eukaryota</taxon>
        <taxon>Fungi</taxon>
        <taxon>Dikarya</taxon>
        <taxon>Ascomycota</taxon>
        <taxon>Pezizomycotina</taxon>
        <taxon>Sordariomycetes</taxon>
        <taxon>Sordariomycetidae</taxon>
        <taxon>Calosphaeriales</taxon>
        <taxon>Pleurostomataceae</taxon>
        <taxon>Pleurostoma</taxon>
    </lineage>
</organism>
<keyword evidence="4" id="KW-0805">Transcription regulation</keyword>
<dbReference type="InterPro" id="IPR036864">
    <property type="entry name" value="Zn2-C6_fun-type_DNA-bd_sf"/>
</dbReference>
<keyword evidence="7" id="KW-0539">Nucleus</keyword>
<keyword evidence="5" id="KW-0238">DNA-binding</keyword>
<dbReference type="GO" id="GO:0000981">
    <property type="term" value="F:DNA-binding transcription factor activity, RNA polymerase II-specific"/>
    <property type="evidence" value="ECO:0007669"/>
    <property type="project" value="InterPro"/>
</dbReference>
<evidence type="ECO:0000256" key="6">
    <source>
        <dbReference type="ARBA" id="ARBA00023163"/>
    </source>
</evidence>
<dbReference type="AlphaFoldDB" id="A0AA38R7U6"/>
<dbReference type="PANTHER" id="PTHR47782:SF2">
    <property type="entry name" value="TRANSCRIPTION FACTOR, PUTATIVE (AFU_ORTHOLOGUE AFUA_4G12570)-RELATED"/>
    <property type="match status" value="1"/>
</dbReference>
<evidence type="ECO:0000313" key="10">
    <source>
        <dbReference type="EMBL" id="KAJ9138449.1"/>
    </source>
</evidence>
<dbReference type="Pfam" id="PF04082">
    <property type="entry name" value="Fungal_trans"/>
    <property type="match status" value="1"/>
</dbReference>
<evidence type="ECO:0000256" key="8">
    <source>
        <dbReference type="SAM" id="MobiDB-lite"/>
    </source>
</evidence>
<comment type="subcellular location">
    <subcellularLocation>
        <location evidence="1">Nucleus</location>
    </subcellularLocation>
</comment>
<dbReference type="GO" id="GO:0005634">
    <property type="term" value="C:nucleus"/>
    <property type="evidence" value="ECO:0007669"/>
    <property type="project" value="UniProtKB-SubCell"/>
</dbReference>
<evidence type="ECO:0000256" key="4">
    <source>
        <dbReference type="ARBA" id="ARBA00023015"/>
    </source>
</evidence>
<evidence type="ECO:0000256" key="7">
    <source>
        <dbReference type="ARBA" id="ARBA00023242"/>
    </source>
</evidence>
<dbReference type="CDD" id="cd00067">
    <property type="entry name" value="GAL4"/>
    <property type="match status" value="1"/>
</dbReference>
<dbReference type="SMART" id="SM00066">
    <property type="entry name" value="GAL4"/>
    <property type="match status" value="1"/>
</dbReference>
<dbReference type="InterPro" id="IPR001138">
    <property type="entry name" value="Zn2Cys6_DnaBD"/>
</dbReference>
<evidence type="ECO:0000256" key="1">
    <source>
        <dbReference type="ARBA" id="ARBA00004123"/>
    </source>
</evidence>
<evidence type="ECO:0000256" key="3">
    <source>
        <dbReference type="ARBA" id="ARBA00022833"/>
    </source>
</evidence>
<dbReference type="GO" id="GO:0045944">
    <property type="term" value="P:positive regulation of transcription by RNA polymerase II"/>
    <property type="evidence" value="ECO:0007669"/>
    <property type="project" value="TreeGrafter"/>
</dbReference>
<proteinExistence type="predicted"/>